<feature type="transmembrane region" description="Helical" evidence="1">
    <location>
        <begin position="354"/>
        <end position="379"/>
    </location>
</feature>
<evidence type="ECO:0000259" key="2">
    <source>
        <dbReference type="Pfam" id="PF03703"/>
    </source>
</evidence>
<feature type="domain" description="YdbS-like PH" evidence="2">
    <location>
        <begin position="390"/>
        <end position="470"/>
    </location>
</feature>
<keyword evidence="1" id="KW-0472">Membrane</keyword>
<dbReference type="PIRSF" id="PIRSF026631">
    <property type="entry name" value="UCP026631"/>
    <property type="match status" value="1"/>
</dbReference>
<proteinExistence type="predicted"/>
<gene>
    <name evidence="3" type="ORF">LQ318_13635</name>
</gene>
<feature type="transmembrane region" description="Helical" evidence="1">
    <location>
        <begin position="171"/>
        <end position="192"/>
    </location>
</feature>
<sequence length="496" mass="56340">MSKPERQHPVAAITKALDVLRGNFITILLVIFIGGGDEDTFLLYWIIGMVVLLLIWGVLSWLRFTFELNEGELKIEQGVFVRKKLYLTSDRIQVIDISAGVIQRIFGLVAVEVKTAGSSSKEAKISALSREKAEELKSKLRQAVNGKEKDIEHEDRDEPEQKVYSLTTRDLLVAASTSGRMGVALSIVGAAFSQIDQFISDEEIYQFIEANMPQSTSASLVIMSIIGILLISWLFSFITTLITYYGFSVEVRKNELLISRGLFERIQLTIPFNRIQAVQVKEGLMRQPFGYVTLVIESAGYGEKEGNSTVLFPLIDKGKMHGFLKEVLPEYNYEMMQQGAVPPKRALRRYLIRTLWWTLPVILVAWAAIPYGVYTWFLLPMGLLLGYQQYRDAGICTEGDTLIISARQLSKKTAIVKRYRMQATQLKQNPFQKRMTLRDFIVHVASGNQGRSFSVRDIAVQDANRYWQWLAMERQSQPEIQDTPFNHPDAEVSSED</sequence>
<dbReference type="InterPro" id="IPR005182">
    <property type="entry name" value="YdbS-like_PH"/>
</dbReference>
<dbReference type="RefSeq" id="WP_265790993.1">
    <property type="nucleotide sequence ID" value="NZ_BAABRS010000004.1"/>
</dbReference>
<comment type="caution">
    <text evidence="3">The sequence shown here is derived from an EMBL/GenBank/DDBJ whole genome shotgun (WGS) entry which is preliminary data.</text>
</comment>
<protein>
    <submittedName>
        <fullName evidence="3">PH domain-containing protein</fullName>
    </submittedName>
</protein>
<organism evidence="3 4">
    <name type="scientific">Fodinibius salicampi</name>
    <dbReference type="NCBI Taxonomy" id="1920655"/>
    <lineage>
        <taxon>Bacteria</taxon>
        <taxon>Pseudomonadati</taxon>
        <taxon>Balneolota</taxon>
        <taxon>Balneolia</taxon>
        <taxon>Balneolales</taxon>
        <taxon>Balneolaceae</taxon>
        <taxon>Fodinibius</taxon>
    </lineage>
</organism>
<feature type="domain" description="YdbS-like PH" evidence="2">
    <location>
        <begin position="61"/>
        <end position="138"/>
    </location>
</feature>
<accession>A0ABT3Q1G7</accession>
<feature type="domain" description="YdbS-like PH" evidence="2">
    <location>
        <begin position="244"/>
        <end position="319"/>
    </location>
</feature>
<name>A0ABT3Q1G7_9BACT</name>
<dbReference type="PANTHER" id="PTHR34473:SF2">
    <property type="entry name" value="UPF0699 TRANSMEMBRANE PROTEIN YDBT"/>
    <property type="match status" value="1"/>
</dbReference>
<evidence type="ECO:0000313" key="3">
    <source>
        <dbReference type="EMBL" id="MCW9713947.1"/>
    </source>
</evidence>
<feature type="transmembrane region" description="Helical" evidence="1">
    <location>
        <begin position="220"/>
        <end position="247"/>
    </location>
</feature>
<dbReference type="EMBL" id="JAJNDC010000004">
    <property type="protein sequence ID" value="MCW9713947.1"/>
    <property type="molecule type" value="Genomic_DNA"/>
</dbReference>
<evidence type="ECO:0000313" key="4">
    <source>
        <dbReference type="Proteomes" id="UP001207337"/>
    </source>
</evidence>
<reference evidence="3 4" key="1">
    <citation type="submission" date="2021-11" db="EMBL/GenBank/DDBJ databases">
        <title>Aliifidinibius sp. nov., a new bacterium isolated from saline soil.</title>
        <authorList>
            <person name="Galisteo C."/>
            <person name="De La Haba R."/>
            <person name="Sanchez-Porro C."/>
            <person name="Ventosa A."/>
        </authorList>
    </citation>
    <scope>NUCLEOTIDE SEQUENCE [LARGE SCALE GENOMIC DNA]</scope>
    <source>
        <strain evidence="3 4">KACC 190600</strain>
    </source>
</reference>
<feature type="transmembrane region" description="Helical" evidence="1">
    <location>
        <begin position="20"/>
        <end position="36"/>
    </location>
</feature>
<keyword evidence="4" id="KW-1185">Reference proteome</keyword>
<dbReference type="Proteomes" id="UP001207337">
    <property type="component" value="Unassembled WGS sequence"/>
</dbReference>
<keyword evidence="1" id="KW-0812">Transmembrane</keyword>
<dbReference type="Pfam" id="PF03703">
    <property type="entry name" value="bPH_2"/>
    <property type="match status" value="3"/>
</dbReference>
<dbReference type="InterPro" id="IPR014529">
    <property type="entry name" value="UCP026631"/>
</dbReference>
<keyword evidence="1" id="KW-1133">Transmembrane helix</keyword>
<evidence type="ECO:0000256" key="1">
    <source>
        <dbReference type="SAM" id="Phobius"/>
    </source>
</evidence>
<feature type="transmembrane region" description="Helical" evidence="1">
    <location>
        <begin position="42"/>
        <end position="64"/>
    </location>
</feature>
<dbReference type="PANTHER" id="PTHR34473">
    <property type="entry name" value="UPF0699 TRANSMEMBRANE PROTEIN YDBS"/>
    <property type="match status" value="1"/>
</dbReference>